<comment type="subcellular location">
    <subcellularLocation>
        <location evidence="1">Secreted</location>
    </subcellularLocation>
</comment>
<sequence>MITDFVRGQDDIDLSTLDAKSGTFANDAFSFIGSSGFSAAGQLRYVWSAAKDYGVLYGNTDTDSAAEFAIRSRT</sequence>
<dbReference type="EMBL" id="CP053418">
    <property type="protein sequence ID" value="QJW83606.1"/>
    <property type="molecule type" value="Genomic_DNA"/>
</dbReference>
<evidence type="ECO:0000256" key="2">
    <source>
        <dbReference type="ARBA" id="ARBA00022525"/>
    </source>
</evidence>
<dbReference type="InterPro" id="IPR011049">
    <property type="entry name" value="Serralysin-like_metalloprot_C"/>
</dbReference>
<organism evidence="5 6">
    <name type="scientific">Ramlibacter terrae</name>
    <dbReference type="NCBI Taxonomy" id="2732511"/>
    <lineage>
        <taxon>Bacteria</taxon>
        <taxon>Pseudomonadati</taxon>
        <taxon>Pseudomonadota</taxon>
        <taxon>Betaproteobacteria</taxon>
        <taxon>Burkholderiales</taxon>
        <taxon>Comamonadaceae</taxon>
        <taxon>Ramlibacter</taxon>
    </lineage>
</organism>
<protein>
    <recommendedName>
        <fullName evidence="4">Peptidase M10 serralysin C-terminal domain-containing protein</fullName>
    </recommendedName>
</protein>
<evidence type="ECO:0000259" key="4">
    <source>
        <dbReference type="Pfam" id="PF08548"/>
    </source>
</evidence>
<dbReference type="Pfam" id="PF08548">
    <property type="entry name" value="Peptidase_M10_C"/>
    <property type="match status" value="1"/>
</dbReference>
<evidence type="ECO:0000256" key="3">
    <source>
        <dbReference type="ARBA" id="ARBA00022737"/>
    </source>
</evidence>
<keyword evidence="3" id="KW-0677">Repeat</keyword>
<reference evidence="5 6" key="2">
    <citation type="submission" date="2020-05" db="EMBL/GenBank/DDBJ databases">
        <authorList>
            <person name="Khan S.A."/>
            <person name="Jeon C.O."/>
            <person name="Chun B.H."/>
        </authorList>
    </citation>
    <scope>NUCLEOTIDE SEQUENCE [LARGE SCALE GENOMIC DNA]</scope>
    <source>
        <strain evidence="5 6">H242</strain>
    </source>
</reference>
<evidence type="ECO:0000313" key="5">
    <source>
        <dbReference type="EMBL" id="QJW83606.1"/>
    </source>
</evidence>
<reference evidence="5 6" key="1">
    <citation type="submission" date="2020-05" db="EMBL/GenBank/DDBJ databases">
        <title>Ramlibacter rhizophilus sp. nov., isolated from rhizosphere soil of national flower Mugunghwa from South Korea.</title>
        <authorList>
            <person name="Zheng-Fei Y."/>
            <person name="Huan T."/>
        </authorList>
    </citation>
    <scope>NUCLEOTIDE SEQUENCE [LARGE SCALE GENOMIC DNA]</scope>
    <source>
        <strain evidence="5 6">H242</strain>
    </source>
</reference>
<feature type="domain" description="Peptidase M10 serralysin C-terminal" evidence="4">
    <location>
        <begin position="2"/>
        <end position="71"/>
    </location>
</feature>
<dbReference type="InterPro" id="IPR013858">
    <property type="entry name" value="Peptidase_M10B_C"/>
</dbReference>
<gene>
    <name evidence="5" type="ORF">HK414_04490</name>
</gene>
<keyword evidence="6" id="KW-1185">Reference proteome</keyword>
<evidence type="ECO:0000256" key="1">
    <source>
        <dbReference type="ARBA" id="ARBA00004613"/>
    </source>
</evidence>
<name>A0ABX6P0L1_9BURK</name>
<dbReference type="Gene3D" id="2.150.10.10">
    <property type="entry name" value="Serralysin-like metalloprotease, C-terminal"/>
    <property type="match status" value="1"/>
</dbReference>
<dbReference type="Proteomes" id="UP000500826">
    <property type="component" value="Chromosome"/>
</dbReference>
<proteinExistence type="predicted"/>
<evidence type="ECO:0000313" key="6">
    <source>
        <dbReference type="Proteomes" id="UP000500826"/>
    </source>
</evidence>
<keyword evidence="2" id="KW-0964">Secreted</keyword>
<accession>A0ABX6P0L1</accession>